<evidence type="ECO:0000313" key="2">
    <source>
        <dbReference type="Proteomes" id="UP001060170"/>
    </source>
</evidence>
<proteinExistence type="predicted"/>
<name>A0ACC0EAB5_9BASI</name>
<evidence type="ECO:0000313" key="1">
    <source>
        <dbReference type="EMBL" id="KAI7949404.1"/>
    </source>
</evidence>
<reference evidence="2" key="1">
    <citation type="journal article" date="2018" name="BMC Genomics">
        <title>Genomic insights into host adaptation between the wheat stripe rust pathogen (Puccinia striiformis f. sp. tritici) and the barley stripe rust pathogen (Puccinia striiformis f. sp. hordei).</title>
        <authorList>
            <person name="Xia C."/>
            <person name="Wang M."/>
            <person name="Yin C."/>
            <person name="Cornejo O.E."/>
            <person name="Hulbert S.H."/>
            <person name="Chen X."/>
        </authorList>
    </citation>
    <scope>NUCLEOTIDE SEQUENCE [LARGE SCALE GENOMIC DNA]</scope>
    <source>
        <strain evidence="2">93-210</strain>
    </source>
</reference>
<dbReference type="EMBL" id="CM045872">
    <property type="protein sequence ID" value="KAI7949404.1"/>
    <property type="molecule type" value="Genomic_DNA"/>
</dbReference>
<accession>A0ACC0EAB5</accession>
<comment type="caution">
    <text evidence="1">The sequence shown here is derived from an EMBL/GenBank/DDBJ whole genome shotgun (WGS) entry which is preliminary data.</text>
</comment>
<reference evidence="1 2" key="3">
    <citation type="journal article" date="2022" name="Microbiol. Spectr.">
        <title>Folding features and dynamics of 3D genome architecture in plant fungal pathogens.</title>
        <authorList>
            <person name="Xia C."/>
        </authorList>
    </citation>
    <scope>NUCLEOTIDE SEQUENCE [LARGE SCALE GENOMIC DNA]</scope>
    <source>
        <strain evidence="1 2">93-210</strain>
    </source>
</reference>
<protein>
    <submittedName>
        <fullName evidence="1">Uncharacterized protein</fullName>
    </submittedName>
</protein>
<organism evidence="1 2">
    <name type="scientific">Puccinia striiformis f. sp. tritici</name>
    <dbReference type="NCBI Taxonomy" id="168172"/>
    <lineage>
        <taxon>Eukaryota</taxon>
        <taxon>Fungi</taxon>
        <taxon>Dikarya</taxon>
        <taxon>Basidiomycota</taxon>
        <taxon>Pucciniomycotina</taxon>
        <taxon>Pucciniomycetes</taxon>
        <taxon>Pucciniales</taxon>
        <taxon>Pucciniaceae</taxon>
        <taxon>Puccinia</taxon>
    </lineage>
</organism>
<gene>
    <name evidence="1" type="ORF">MJO28_008225</name>
</gene>
<reference evidence="2" key="2">
    <citation type="journal article" date="2018" name="Mol. Plant Microbe Interact.">
        <title>Genome sequence resources for the wheat stripe rust pathogen (Puccinia striiformis f. sp. tritici) and the barley stripe rust pathogen (Puccinia striiformis f. sp. hordei).</title>
        <authorList>
            <person name="Xia C."/>
            <person name="Wang M."/>
            <person name="Yin C."/>
            <person name="Cornejo O.E."/>
            <person name="Hulbert S.H."/>
            <person name="Chen X."/>
        </authorList>
    </citation>
    <scope>NUCLEOTIDE SEQUENCE [LARGE SCALE GENOMIC DNA]</scope>
    <source>
        <strain evidence="2">93-210</strain>
    </source>
</reference>
<keyword evidence="2" id="KW-1185">Reference proteome</keyword>
<dbReference type="Proteomes" id="UP001060170">
    <property type="component" value="Chromosome 8"/>
</dbReference>
<sequence>MLSHLCRRTTIIPTHCSVVYRHRGDKSDESRGSQSSGLESPDSGVSDEVWGSVPPRTFQSSFGHVRRSVQQCSDLSFPSHPLL</sequence>